<gene>
    <name evidence="2" type="ORF">BECKTC1821D_GA0114238_100833</name>
</gene>
<protein>
    <submittedName>
        <fullName evidence="2">Uncharacterized protein</fullName>
    </submittedName>
</protein>
<sequence length="131" mass="15070">MIQMLHMNVALFISDSIRRIRNSSRRRAFKGSFHPSSSEASRYRDKRVPPPLARGLSECESWGIRAGFTPLRRGPCARSWPVYRYFRALSQEVYPITSFHELSFPTSADARSATFRLQFPAVDFPARADDE</sequence>
<dbReference type="AlphaFoldDB" id="A0A450YER5"/>
<proteinExistence type="predicted"/>
<accession>A0A450YER5</accession>
<evidence type="ECO:0000313" key="2">
    <source>
        <dbReference type="EMBL" id="VFK40038.1"/>
    </source>
</evidence>
<name>A0A450YER5_9GAMM</name>
<evidence type="ECO:0000256" key="1">
    <source>
        <dbReference type="SAM" id="MobiDB-lite"/>
    </source>
</evidence>
<reference evidence="2" key="1">
    <citation type="submission" date="2019-02" db="EMBL/GenBank/DDBJ databases">
        <authorList>
            <person name="Gruber-Vodicka R. H."/>
            <person name="Seah K. B. B."/>
        </authorList>
    </citation>
    <scope>NUCLEOTIDE SEQUENCE</scope>
    <source>
        <strain evidence="2">BECK_BZ123</strain>
    </source>
</reference>
<feature type="region of interest" description="Disordered" evidence="1">
    <location>
        <begin position="29"/>
        <end position="49"/>
    </location>
</feature>
<organism evidence="2">
    <name type="scientific">Candidatus Kentrum sp. TC</name>
    <dbReference type="NCBI Taxonomy" id="2126339"/>
    <lineage>
        <taxon>Bacteria</taxon>
        <taxon>Pseudomonadati</taxon>
        <taxon>Pseudomonadota</taxon>
        <taxon>Gammaproteobacteria</taxon>
        <taxon>Candidatus Kentrum</taxon>
    </lineage>
</organism>
<dbReference type="EMBL" id="CAADFS010000008">
    <property type="protein sequence ID" value="VFK40038.1"/>
    <property type="molecule type" value="Genomic_DNA"/>
</dbReference>